<keyword evidence="2" id="KW-1185">Reference proteome</keyword>
<evidence type="ECO:0000313" key="2">
    <source>
        <dbReference type="Proteomes" id="UP001140091"/>
    </source>
</evidence>
<proteinExistence type="predicted"/>
<sequence>MSTTLLLNASRSTLMHASLANLTPELLTLDDIIQTTTPRQQLPPELLLIIRGNLLCSLSADLIAQSAQTLAAYEQSLISLLCADCASYNTDIYGPNVWDWPWDQFSGPCLCRGDIDDCLKRTKEFTDKVTQLQCEADKSIHIKNIAPLCRRFSMRVFFWNCISPVKLAG</sequence>
<feature type="non-terminal residue" evidence="1">
    <location>
        <position position="169"/>
    </location>
</feature>
<dbReference type="AlphaFoldDB" id="A0A9W8IYI6"/>
<comment type="caution">
    <text evidence="1">The sequence shown here is derived from an EMBL/GenBank/DDBJ whole genome shotgun (WGS) entry which is preliminary data.</text>
</comment>
<organism evidence="1 2">
    <name type="scientific">Candolleomyces eurysporus</name>
    <dbReference type="NCBI Taxonomy" id="2828524"/>
    <lineage>
        <taxon>Eukaryota</taxon>
        <taxon>Fungi</taxon>
        <taxon>Dikarya</taxon>
        <taxon>Basidiomycota</taxon>
        <taxon>Agaricomycotina</taxon>
        <taxon>Agaricomycetes</taxon>
        <taxon>Agaricomycetidae</taxon>
        <taxon>Agaricales</taxon>
        <taxon>Agaricineae</taxon>
        <taxon>Psathyrellaceae</taxon>
        <taxon>Candolleomyces</taxon>
    </lineage>
</organism>
<dbReference type="Proteomes" id="UP001140091">
    <property type="component" value="Unassembled WGS sequence"/>
</dbReference>
<dbReference type="OrthoDB" id="3249986at2759"/>
<protein>
    <submittedName>
        <fullName evidence="1">Uncharacterized protein</fullName>
    </submittedName>
</protein>
<gene>
    <name evidence="1" type="ORF">H1R20_g14040</name>
</gene>
<evidence type="ECO:0000313" key="1">
    <source>
        <dbReference type="EMBL" id="KAJ2923054.1"/>
    </source>
</evidence>
<accession>A0A9W8IYI6</accession>
<name>A0A9W8IYI6_9AGAR</name>
<dbReference type="EMBL" id="JANBPK010001437">
    <property type="protein sequence ID" value="KAJ2923054.1"/>
    <property type="molecule type" value="Genomic_DNA"/>
</dbReference>
<reference evidence="1" key="1">
    <citation type="submission" date="2022-06" db="EMBL/GenBank/DDBJ databases">
        <title>Genome Sequence of Candolleomyces eurysporus.</title>
        <authorList>
            <person name="Buettner E."/>
        </authorList>
    </citation>
    <scope>NUCLEOTIDE SEQUENCE</scope>
    <source>
        <strain evidence="1">VTCC 930004</strain>
    </source>
</reference>